<evidence type="ECO:0000259" key="4">
    <source>
        <dbReference type="PROSITE" id="PS50943"/>
    </source>
</evidence>
<gene>
    <name evidence="5" type="ORF">TU86_19995</name>
</gene>
<dbReference type="STRING" id="1608994.TU86_19995"/>
<dbReference type="PATRIC" id="fig|1608994.3.peg.157"/>
<accession>A0A0J6II89</accession>
<dbReference type="PANTHER" id="PTHR40661:SF2">
    <property type="entry name" value="HTH-TYPE TRANSCRIPTIONAL REGULATOR PRTR"/>
    <property type="match status" value="1"/>
</dbReference>
<dbReference type="Proteomes" id="UP000036325">
    <property type="component" value="Unassembled WGS sequence"/>
</dbReference>
<dbReference type="Gene3D" id="2.10.109.10">
    <property type="entry name" value="Umud Fragment, subunit A"/>
    <property type="match status" value="1"/>
</dbReference>
<dbReference type="InterPro" id="IPR015927">
    <property type="entry name" value="Peptidase_S24_S26A/B/C"/>
</dbReference>
<dbReference type="CDD" id="cd06529">
    <property type="entry name" value="S24_LexA-like"/>
    <property type="match status" value="1"/>
</dbReference>
<keyword evidence="2" id="KW-0238">DNA-binding</keyword>
<evidence type="ECO:0000313" key="5">
    <source>
        <dbReference type="EMBL" id="KMN12068.1"/>
    </source>
</evidence>
<sequence>MELKDRLKLARKNASLTQAELAQRVGIKQASISEIERGLTRSSGYLIKIAQVCGVDPIWLSEGAGSIDSSTTSLKTMPSDIESNAELLGDLVTWETEDPLDDDDCEVPYYAEVEFAGGNGMTEVIEVASRKLRFSNSTLKAAGVECQNAACARIKGKSMERLILDGAAIGFDRACTSIIDGEIYAFNQDGMLRVKYLYRLPGGLIRIRSENFEEYPDEMISLDQYHQDVRMLGRVFWWSTVRRAPRR</sequence>
<dbReference type="Pfam" id="PF00717">
    <property type="entry name" value="Peptidase_S24"/>
    <property type="match status" value="1"/>
</dbReference>
<dbReference type="Gene3D" id="1.10.260.40">
    <property type="entry name" value="lambda repressor-like DNA-binding domains"/>
    <property type="match status" value="1"/>
</dbReference>
<evidence type="ECO:0000256" key="3">
    <source>
        <dbReference type="ARBA" id="ARBA00023163"/>
    </source>
</evidence>
<dbReference type="GO" id="GO:0003677">
    <property type="term" value="F:DNA binding"/>
    <property type="evidence" value="ECO:0007669"/>
    <property type="project" value="UniProtKB-KW"/>
</dbReference>
<feature type="domain" description="HTH cro/C1-type" evidence="4">
    <location>
        <begin position="7"/>
        <end position="60"/>
    </location>
</feature>
<comment type="caution">
    <text evidence="5">The sequence shown here is derived from an EMBL/GenBank/DDBJ whole genome shotgun (WGS) entry which is preliminary data.</text>
</comment>
<dbReference type="OrthoDB" id="8613261at2"/>
<dbReference type="RefSeq" id="WP_048366184.1">
    <property type="nucleotide sequence ID" value="NZ_JYLF01000011.1"/>
</dbReference>
<keyword evidence="3" id="KW-0804">Transcription</keyword>
<dbReference type="SMART" id="SM00530">
    <property type="entry name" value="HTH_XRE"/>
    <property type="match status" value="1"/>
</dbReference>
<dbReference type="InterPro" id="IPR001387">
    <property type="entry name" value="Cro/C1-type_HTH"/>
</dbReference>
<dbReference type="SUPFAM" id="SSF47413">
    <property type="entry name" value="lambda repressor-like DNA-binding domains"/>
    <property type="match status" value="1"/>
</dbReference>
<keyword evidence="1" id="KW-0805">Transcription regulation</keyword>
<dbReference type="InterPro" id="IPR036286">
    <property type="entry name" value="LexA/Signal_pep-like_sf"/>
</dbReference>
<evidence type="ECO:0000256" key="1">
    <source>
        <dbReference type="ARBA" id="ARBA00023015"/>
    </source>
</evidence>
<dbReference type="AlphaFoldDB" id="A0A0J6II89"/>
<dbReference type="InterPro" id="IPR010982">
    <property type="entry name" value="Lambda_DNA-bd_dom_sf"/>
</dbReference>
<protein>
    <submittedName>
        <fullName evidence="5">Transcriptional regulator</fullName>
    </submittedName>
</protein>
<proteinExistence type="predicted"/>
<dbReference type="CDD" id="cd00093">
    <property type="entry name" value="HTH_XRE"/>
    <property type="match status" value="1"/>
</dbReference>
<reference evidence="5 6" key="1">
    <citation type="submission" date="2015-02" db="EMBL/GenBank/DDBJ databases">
        <title>Pseudomonas helleri sp. nov. and Pseudomonas weihenstephanensis sp. nov., isolated from raw cows milk.</title>
        <authorList>
            <person name="von Neubeck M."/>
            <person name="Huptas C."/>
            <person name="Wenning M."/>
            <person name="Scherer S."/>
        </authorList>
    </citation>
    <scope>NUCLEOTIDE SEQUENCE [LARGE SCALE GENOMIC DNA]</scope>
    <source>
        <strain evidence="5 6">DSM 29166</strain>
    </source>
</reference>
<dbReference type="PROSITE" id="PS50943">
    <property type="entry name" value="HTH_CROC1"/>
    <property type="match status" value="1"/>
</dbReference>
<dbReference type="EMBL" id="JYLF01000011">
    <property type="protein sequence ID" value="KMN12068.1"/>
    <property type="molecule type" value="Genomic_DNA"/>
</dbReference>
<evidence type="ECO:0000313" key="6">
    <source>
        <dbReference type="Proteomes" id="UP000036325"/>
    </source>
</evidence>
<organism evidence="5 6">
    <name type="scientific">Pseudomonas weihenstephanensis</name>
    <dbReference type="NCBI Taxonomy" id="1608994"/>
    <lineage>
        <taxon>Bacteria</taxon>
        <taxon>Pseudomonadati</taxon>
        <taxon>Pseudomonadota</taxon>
        <taxon>Gammaproteobacteria</taxon>
        <taxon>Pseudomonadales</taxon>
        <taxon>Pseudomonadaceae</taxon>
        <taxon>Pseudomonas</taxon>
    </lineage>
</organism>
<evidence type="ECO:0000256" key="2">
    <source>
        <dbReference type="ARBA" id="ARBA00023125"/>
    </source>
</evidence>
<dbReference type="InterPro" id="IPR039418">
    <property type="entry name" value="LexA-like"/>
</dbReference>
<dbReference type="SUPFAM" id="SSF51306">
    <property type="entry name" value="LexA/Signal peptidase"/>
    <property type="match status" value="1"/>
</dbReference>
<name>A0A0J6II89_9PSED</name>
<dbReference type="Pfam" id="PF01381">
    <property type="entry name" value="HTH_3"/>
    <property type="match status" value="1"/>
</dbReference>
<dbReference type="PANTHER" id="PTHR40661">
    <property type="match status" value="1"/>
</dbReference>